<dbReference type="PANTHER" id="PTHR10102">
    <property type="entry name" value="DNA-DIRECTED RNA POLYMERASE, MITOCHONDRIAL"/>
    <property type="match status" value="1"/>
</dbReference>
<dbReference type="EMBL" id="ML978780">
    <property type="protein sequence ID" value="KAF2083461.1"/>
    <property type="molecule type" value="Genomic_DNA"/>
</dbReference>
<dbReference type="InterPro" id="IPR046950">
    <property type="entry name" value="DNA-dir_Rpol_C_phage-type"/>
</dbReference>
<feature type="compositionally biased region" description="Basic and acidic residues" evidence="11">
    <location>
        <begin position="1229"/>
        <end position="1242"/>
    </location>
</feature>
<dbReference type="OrthoDB" id="276422at2759"/>
<keyword evidence="14" id="KW-1185">Reference proteome</keyword>
<dbReference type="Pfam" id="PF00940">
    <property type="entry name" value="RNA_pol"/>
    <property type="match status" value="1"/>
</dbReference>
<dbReference type="Gene3D" id="1.10.287.260">
    <property type="match status" value="1"/>
</dbReference>
<reference evidence="13" key="1">
    <citation type="journal article" date="2020" name="Stud. Mycol.">
        <title>101 Dothideomycetes genomes: a test case for predicting lifestyles and emergence of pathogens.</title>
        <authorList>
            <person name="Haridas S."/>
            <person name="Albert R."/>
            <person name="Binder M."/>
            <person name="Bloem J."/>
            <person name="Labutti K."/>
            <person name="Salamov A."/>
            <person name="Andreopoulos B."/>
            <person name="Baker S."/>
            <person name="Barry K."/>
            <person name="Bills G."/>
            <person name="Bluhm B."/>
            <person name="Cannon C."/>
            <person name="Castanera R."/>
            <person name="Culley D."/>
            <person name="Daum C."/>
            <person name="Ezra D."/>
            <person name="Gonzalez J."/>
            <person name="Henrissat B."/>
            <person name="Kuo A."/>
            <person name="Liang C."/>
            <person name="Lipzen A."/>
            <person name="Lutzoni F."/>
            <person name="Magnuson J."/>
            <person name="Mondo S."/>
            <person name="Nolan M."/>
            <person name="Ohm R."/>
            <person name="Pangilinan J."/>
            <person name="Park H.-J."/>
            <person name="Ramirez L."/>
            <person name="Alfaro M."/>
            <person name="Sun H."/>
            <person name="Tritt A."/>
            <person name="Yoshinaga Y."/>
            <person name="Zwiers L.-H."/>
            <person name="Turgeon B."/>
            <person name="Goodwin S."/>
            <person name="Spatafora J."/>
            <person name="Crous P."/>
            <person name="Grigoriev I."/>
        </authorList>
    </citation>
    <scope>NUCLEOTIDE SEQUENCE</scope>
    <source>
        <strain evidence="13">CBS 121410</strain>
    </source>
</reference>
<comment type="caution">
    <text evidence="13">The sequence shown here is derived from an EMBL/GenBank/DDBJ whole genome shotgun (WGS) entry which is preliminary data.</text>
</comment>
<evidence type="ECO:0000256" key="7">
    <source>
        <dbReference type="ARBA" id="ARBA00022946"/>
    </source>
</evidence>
<organism evidence="13 14">
    <name type="scientific">Saccharata proteae CBS 121410</name>
    <dbReference type="NCBI Taxonomy" id="1314787"/>
    <lineage>
        <taxon>Eukaryota</taxon>
        <taxon>Fungi</taxon>
        <taxon>Dikarya</taxon>
        <taxon>Ascomycota</taxon>
        <taxon>Pezizomycotina</taxon>
        <taxon>Dothideomycetes</taxon>
        <taxon>Dothideomycetes incertae sedis</taxon>
        <taxon>Botryosphaeriales</taxon>
        <taxon>Saccharataceae</taxon>
        <taxon>Saccharata</taxon>
    </lineage>
</organism>
<evidence type="ECO:0000256" key="4">
    <source>
        <dbReference type="ARBA" id="ARBA00022478"/>
    </source>
</evidence>
<dbReference type="GO" id="GO:0006390">
    <property type="term" value="P:mitochondrial transcription"/>
    <property type="evidence" value="ECO:0007669"/>
    <property type="project" value="TreeGrafter"/>
</dbReference>
<keyword evidence="7" id="KW-0809">Transit peptide</keyword>
<evidence type="ECO:0000259" key="12">
    <source>
        <dbReference type="SMART" id="SM01311"/>
    </source>
</evidence>
<dbReference type="InterPro" id="IPR037159">
    <property type="entry name" value="RNA_POL_N_sf"/>
</dbReference>
<feature type="compositionally biased region" description="Polar residues" evidence="11">
    <location>
        <begin position="378"/>
        <end position="387"/>
    </location>
</feature>
<dbReference type="Gene3D" id="1.10.150.20">
    <property type="entry name" value="5' to 3' exonuclease, C-terminal subdomain"/>
    <property type="match status" value="1"/>
</dbReference>
<keyword evidence="4 10" id="KW-0240">DNA-directed RNA polymerase</keyword>
<sequence length="1283" mass="144918">MAYPAGAPELLMTHNEYLRKISEAIIQGQPGYDVKTAQIWFNVEMMANDIRPNVETYVRMIKIVIHALNGVRRDRTLRRYIALAEQDGEDVLADVLSSEAYTEAEHAMLAHTRPDLIQLPAGSDSSLSDLSGLDDKTPIRSFSSDYVYMKDSRDDIAEIRSVTQKGMGLATVKEALSIFSDRSSFAREIPYPHDMEGTEEEKEKAYNRLRQLRLEEDSIDAAVSRWREENQSMQKAGITSALQSRPINALMWEWYNALMPLYKEELEKIERLYQDDEGSTSKENSDIMAMAPFLECFTAEKLAATTLIVTTSTFGGPTAHEGVKVSQLAVQLGAQLATEYEVDQARTEGSNKKRDPYRNLSPKRLSMMLRQSRRNGKLNESTEQPETVNEEEISRQLIQLRHKEWTATARAKVGAFCISKLIEATQIPVQRQDPKTGRMVSGHQPAFSHIIRYDRGKRTGWITVHAYFTEKMKREPIRGSVGARYPMVVEPKPWTGIREGGFLRYPVTFVREKGQDEQQRAYTLAAIERGDMDQVLHGANVLGKTPWRINKQIFAIAVEAWNTGEAIASIAPENPRYEYPPEPGPEAGRVERAKWRREVNKIENEKSGFHSQRCFQNFQFEVARAFKDEVFYFPHNVDFRGRAYPIPPILNHLGADLARGLLTFAKGKELGSTGLFWLKVHLANVFGYDKASLREREAFAMEHMDDIRDSCENPLNGRKWWLKAEDPWQCLSTCFELKNAFDSPDPTKFISSLPVHQDGTCNGLQHYAALGGDTAGAMQVNLEPSDRPSDIYTAVAEIVKQSVAEDAAKGDPMAQALEGKISRKVVKQTVMTNVYGVTLVGAKDQVKKQLNDIMEDPKHIPGGRAAVAMYVTRKIFVALGQMFNGAHEIQKWLGVCAERISTAITTEQMDRIGETLQTLMEDPKTSKDLENPIQEKKSRKGKKTLKAVKSVHDVNEQFRASVVWTTPLKMPVTQPYRVSTTKEITTVLQHLSIRQPRGNEAVDKRKQLQAFPPNFIHSLDATHMLLSAIKCNEIGLNFASVHDSFWTHAADVPVMNRILRDAFVRMHSEDIIGRLHEEFSARYQGCLYQTAVPRKSPLGEQIAELRAAKRRAGNMSLNEMLEERERQVLLKSEDPEQRAKGEAMVTPAKLYLQHTDVNRLELPEDAKNTLLGDHPAAKPKASTRRSKRAAITKPEDDDTAAAEAENGEDEVDPNHPVEDSLGADEDGAEDVKDVQTEEETPKKQKCPSSKSRLFIWVPLTFPPVPKKGDFDVRRLKESQYFFS</sequence>
<gene>
    <name evidence="13" type="ORF">K490DRAFT_69786</name>
</gene>
<evidence type="ECO:0000256" key="10">
    <source>
        <dbReference type="RuleBase" id="RU003805"/>
    </source>
</evidence>
<dbReference type="FunFam" id="1.10.287.280:FF:000001">
    <property type="entry name" value="DNA-directed RNA polymerase"/>
    <property type="match status" value="1"/>
</dbReference>
<feature type="compositionally biased region" description="Basic residues" evidence="11">
    <location>
        <begin position="1181"/>
        <end position="1190"/>
    </location>
</feature>
<dbReference type="SMART" id="SM01311">
    <property type="entry name" value="RPOL_N"/>
    <property type="match status" value="1"/>
</dbReference>
<dbReference type="InterPro" id="IPR029262">
    <property type="entry name" value="RPOL_N"/>
</dbReference>
<dbReference type="InterPro" id="IPR043502">
    <property type="entry name" value="DNA/RNA_pol_sf"/>
</dbReference>
<dbReference type="PANTHER" id="PTHR10102:SF0">
    <property type="entry name" value="DNA-DIRECTED RNA POLYMERASE, MITOCHONDRIAL"/>
    <property type="match status" value="1"/>
</dbReference>
<feature type="compositionally biased region" description="Acidic residues" evidence="11">
    <location>
        <begin position="1195"/>
        <end position="1211"/>
    </location>
</feature>
<dbReference type="Gene3D" id="1.10.1320.10">
    <property type="entry name" value="DNA-directed RNA polymerase, N-terminal domain"/>
    <property type="match status" value="1"/>
</dbReference>
<evidence type="ECO:0000256" key="9">
    <source>
        <dbReference type="ARBA" id="ARBA00048552"/>
    </source>
</evidence>
<evidence type="ECO:0000313" key="13">
    <source>
        <dbReference type="EMBL" id="KAF2083461.1"/>
    </source>
</evidence>
<keyword evidence="6 10" id="KW-0548">Nucleotidyltransferase</keyword>
<keyword evidence="5 10" id="KW-0808">Transferase</keyword>
<evidence type="ECO:0000256" key="2">
    <source>
        <dbReference type="ARBA" id="ARBA00009493"/>
    </source>
</evidence>
<dbReference type="EC" id="2.7.7.6" evidence="3 10"/>
<dbReference type="Gene3D" id="1.10.287.280">
    <property type="match status" value="1"/>
</dbReference>
<evidence type="ECO:0000256" key="5">
    <source>
        <dbReference type="ARBA" id="ARBA00022679"/>
    </source>
</evidence>
<accession>A0A9P4LUV1</accession>
<evidence type="ECO:0000256" key="1">
    <source>
        <dbReference type="ARBA" id="ARBA00004026"/>
    </source>
</evidence>
<feature type="region of interest" description="Disordered" evidence="11">
    <location>
        <begin position="342"/>
        <end position="390"/>
    </location>
</feature>
<evidence type="ECO:0000313" key="14">
    <source>
        <dbReference type="Proteomes" id="UP000799776"/>
    </source>
</evidence>
<dbReference type="PROSITE" id="PS00489">
    <property type="entry name" value="RNA_POL_PHAGE_2"/>
    <property type="match status" value="1"/>
</dbReference>
<protein>
    <recommendedName>
        <fullName evidence="3 10">DNA-directed RNA polymerase</fullName>
        <ecNumber evidence="3 10">2.7.7.6</ecNumber>
    </recommendedName>
</protein>
<feature type="region of interest" description="Disordered" evidence="11">
    <location>
        <begin position="1166"/>
        <end position="1248"/>
    </location>
</feature>
<dbReference type="GO" id="GO:0001018">
    <property type="term" value="F:mitochondrial promoter sequence-specific DNA binding"/>
    <property type="evidence" value="ECO:0007669"/>
    <property type="project" value="TreeGrafter"/>
</dbReference>
<name>A0A9P4LUV1_9PEZI</name>
<evidence type="ECO:0000256" key="3">
    <source>
        <dbReference type="ARBA" id="ARBA00012418"/>
    </source>
</evidence>
<dbReference type="GO" id="GO:0034245">
    <property type="term" value="C:mitochondrial DNA-directed RNA polymerase complex"/>
    <property type="evidence" value="ECO:0007669"/>
    <property type="project" value="TreeGrafter"/>
</dbReference>
<feature type="compositionally biased region" description="Basic and acidic residues" evidence="11">
    <location>
        <begin position="343"/>
        <end position="357"/>
    </location>
</feature>
<dbReference type="InterPro" id="IPR024075">
    <property type="entry name" value="DNA-dir_RNA_pol_helix_hairp_sf"/>
</dbReference>
<dbReference type="Pfam" id="PF14700">
    <property type="entry name" value="RPOL_N"/>
    <property type="match status" value="1"/>
</dbReference>
<feature type="domain" description="DNA-directed RNA polymerase N-terminal" evidence="12">
    <location>
        <begin position="209"/>
        <end position="544"/>
    </location>
</feature>
<evidence type="ECO:0000256" key="6">
    <source>
        <dbReference type="ARBA" id="ARBA00022695"/>
    </source>
</evidence>
<dbReference type="GO" id="GO:0003899">
    <property type="term" value="F:DNA-directed RNA polymerase activity"/>
    <property type="evidence" value="ECO:0007669"/>
    <property type="project" value="UniProtKB-EC"/>
</dbReference>
<comment type="catalytic activity">
    <reaction evidence="9 10">
        <text>RNA(n) + a ribonucleoside 5'-triphosphate = RNA(n+1) + diphosphate</text>
        <dbReference type="Rhea" id="RHEA:21248"/>
        <dbReference type="Rhea" id="RHEA-COMP:14527"/>
        <dbReference type="Rhea" id="RHEA-COMP:17342"/>
        <dbReference type="ChEBI" id="CHEBI:33019"/>
        <dbReference type="ChEBI" id="CHEBI:61557"/>
        <dbReference type="ChEBI" id="CHEBI:140395"/>
        <dbReference type="EC" id="2.7.7.6"/>
    </reaction>
</comment>
<comment type="function">
    <text evidence="1 10">DNA-dependent RNA polymerase catalyzes the transcription of DNA into RNA using the four ribonucleoside triphosphates as substrates.</text>
</comment>
<comment type="similarity">
    <text evidence="2 10">Belongs to the phage and mitochondrial RNA polymerase family.</text>
</comment>
<evidence type="ECO:0000256" key="8">
    <source>
        <dbReference type="ARBA" id="ARBA00023163"/>
    </source>
</evidence>
<dbReference type="InterPro" id="IPR002092">
    <property type="entry name" value="DNA-dir_Rpol_phage-type"/>
</dbReference>
<evidence type="ECO:0000256" key="11">
    <source>
        <dbReference type="SAM" id="MobiDB-lite"/>
    </source>
</evidence>
<proteinExistence type="inferred from homology"/>
<dbReference type="SUPFAM" id="SSF56672">
    <property type="entry name" value="DNA/RNA polymerases"/>
    <property type="match status" value="1"/>
</dbReference>
<dbReference type="PROSITE" id="PS00900">
    <property type="entry name" value="RNA_POL_PHAGE_1"/>
    <property type="match status" value="1"/>
</dbReference>
<keyword evidence="8 10" id="KW-0804">Transcription</keyword>
<dbReference type="Proteomes" id="UP000799776">
    <property type="component" value="Unassembled WGS sequence"/>
</dbReference>